<name>H6R7L8_NOCCG</name>
<protein>
    <recommendedName>
        <fullName evidence="3">Transcriptional regulator</fullName>
    </recommendedName>
</protein>
<dbReference type="Proteomes" id="UP000008190">
    <property type="component" value="Chromosome"/>
</dbReference>
<evidence type="ECO:0000313" key="1">
    <source>
        <dbReference type="EMBL" id="CCF61019.1"/>
    </source>
</evidence>
<dbReference type="STRING" id="1127134.NOCYR_0197"/>
<gene>
    <name evidence="1" type="ordered locus">NOCYR_0197</name>
</gene>
<organism evidence="1 2">
    <name type="scientific">Nocardia cyriacigeorgica (strain GUH-2)</name>
    <dbReference type="NCBI Taxonomy" id="1127134"/>
    <lineage>
        <taxon>Bacteria</taxon>
        <taxon>Bacillati</taxon>
        <taxon>Actinomycetota</taxon>
        <taxon>Actinomycetes</taxon>
        <taxon>Mycobacteriales</taxon>
        <taxon>Nocardiaceae</taxon>
        <taxon>Nocardia</taxon>
    </lineage>
</organism>
<proteinExistence type="predicted"/>
<dbReference type="InterPro" id="IPR011990">
    <property type="entry name" value="TPR-like_helical_dom_sf"/>
</dbReference>
<dbReference type="Gene3D" id="1.25.40.10">
    <property type="entry name" value="Tetratricopeptide repeat domain"/>
    <property type="match status" value="1"/>
</dbReference>
<dbReference type="eggNOG" id="COG1396">
    <property type="taxonomic scope" value="Bacteria"/>
</dbReference>
<accession>H6R7L8</accession>
<reference evidence="1 2" key="1">
    <citation type="journal article" date="2012" name="J. Bacteriol.">
        <title>Genome sequence of the human- and animal-pathogenic strain Nocardia cyriacigeorgica GUH-2.</title>
        <authorList>
            <person name="Zoropogui A."/>
            <person name="Pujic P."/>
            <person name="Normand P."/>
            <person name="Barbe V."/>
            <person name="Beaman B."/>
            <person name="Beaman L."/>
            <person name="Boiron P."/>
            <person name="Colinon C."/>
            <person name="Deredjian A."/>
            <person name="Graindorge A."/>
            <person name="Mangenot S."/>
            <person name="Nazaret S."/>
            <person name="Neto M."/>
            <person name="Petit S."/>
            <person name="Roche D."/>
            <person name="Vallenet D."/>
            <person name="Rodriguez-Nava V."/>
            <person name="Richard Y."/>
            <person name="Cournoyer B."/>
            <person name="Blaha D."/>
        </authorList>
    </citation>
    <scope>NUCLEOTIDE SEQUENCE [LARGE SCALE GENOMIC DNA]</scope>
    <source>
        <strain evidence="1 2">GUH-2</strain>
    </source>
</reference>
<keyword evidence="2" id="KW-1185">Reference proteome</keyword>
<dbReference type="EMBL" id="FO082843">
    <property type="protein sequence ID" value="CCF61019.1"/>
    <property type="molecule type" value="Genomic_DNA"/>
</dbReference>
<dbReference type="AlphaFoldDB" id="H6R7L8"/>
<evidence type="ECO:0000313" key="2">
    <source>
        <dbReference type="Proteomes" id="UP000008190"/>
    </source>
</evidence>
<sequence length="525" mass="57160">MRRCSPTSNPLRLLVVGNRPAPRNEGHAPGAGGWFNSRLSGLSLVVDCGIPWATAVYPRATDLPRGGRRLVMQVRWTGAEATALRLALDVSQRRFAERSGVAVATVKKWAARGAWLTLSPECAAIMDTMLARATDTQRAAFLTLSGRAPGHNVGAVAWLGSETADCITQAGELTLKDLTMDRRQAARTLLGVALGANLIDSLDRWLYTDHRGIEHTSASVGLQEVEELEAAARAFRDWDDQFGGGLRRKAVVGQLSEVTDLVREGQPPEVDRRLRSVMAQLAETAATMSWDSGQQSTAQQYYVLAARAASSADDPAFCANALAGMGRQLLSLEGTTGAGEALELIRLGLERGANRLTPAVESMLHTREAWAYAQLGRPSAFRRACEKAVERHADVRPDVEPFWVEYFDRAELFGTVGGRLLELARRTPSFASEAAEQITTAVELRRPDRLRSAALDQLGLAEARLIQGELEEGCRVGHDALAVVERTRSDRVRVKATKVLARTERVKGVGVVAEFRDRLRPLVAT</sequence>
<dbReference type="KEGG" id="ncy:NOCYR_0197"/>
<evidence type="ECO:0008006" key="3">
    <source>
        <dbReference type="Google" id="ProtNLM"/>
    </source>
</evidence>
<dbReference type="HOGENOM" id="CLU_029927_6_0_11"/>